<feature type="transmembrane region" description="Helical" evidence="1">
    <location>
        <begin position="330"/>
        <end position="348"/>
    </location>
</feature>
<feature type="transmembrane region" description="Helical" evidence="1">
    <location>
        <begin position="139"/>
        <end position="159"/>
    </location>
</feature>
<dbReference type="Proteomes" id="UP001189619">
    <property type="component" value="Chromosome"/>
</dbReference>
<dbReference type="EMBL" id="OY569118">
    <property type="protein sequence ID" value="CAJ1003562.1"/>
    <property type="molecule type" value="Genomic_DNA"/>
</dbReference>
<keyword evidence="1" id="KW-0812">Transmembrane</keyword>
<feature type="transmembrane region" description="Helical" evidence="1">
    <location>
        <begin position="7"/>
        <end position="23"/>
    </location>
</feature>
<dbReference type="GO" id="GO:0010468">
    <property type="term" value="P:regulation of gene expression"/>
    <property type="evidence" value="ECO:0007669"/>
    <property type="project" value="InterPro"/>
</dbReference>
<reference evidence="2" key="1">
    <citation type="submission" date="2023-07" db="EMBL/GenBank/DDBJ databases">
        <authorList>
            <person name="Ivanov I."/>
            <person name="Teneva D."/>
            <person name="Stoikov I."/>
        </authorList>
    </citation>
    <scope>NUCLEOTIDE SEQUENCE</scope>
    <source>
        <strain evidence="2">4475</strain>
    </source>
</reference>
<dbReference type="Pfam" id="PF05145">
    <property type="entry name" value="AbrB"/>
    <property type="match status" value="1"/>
</dbReference>
<dbReference type="PANTHER" id="PTHR38457:SF1">
    <property type="entry name" value="REGULATOR ABRB-RELATED"/>
    <property type="match status" value="1"/>
</dbReference>
<protein>
    <submittedName>
        <fullName evidence="2">AbrB family transcriptional regulator</fullName>
    </submittedName>
</protein>
<proteinExistence type="predicted"/>
<evidence type="ECO:0000313" key="2">
    <source>
        <dbReference type="EMBL" id="CAJ1003562.1"/>
    </source>
</evidence>
<feature type="transmembrane region" description="Helical" evidence="1">
    <location>
        <begin position="29"/>
        <end position="50"/>
    </location>
</feature>
<feature type="transmembrane region" description="Helical" evidence="1">
    <location>
        <begin position="57"/>
        <end position="75"/>
    </location>
</feature>
<feature type="transmembrane region" description="Helical" evidence="1">
    <location>
        <begin position="267"/>
        <end position="290"/>
    </location>
</feature>
<feature type="transmembrane region" description="Helical" evidence="1">
    <location>
        <begin position="81"/>
        <end position="103"/>
    </location>
</feature>
<dbReference type="RefSeq" id="WP_304414532.1">
    <property type="nucleotide sequence ID" value="NZ_OY569118.1"/>
</dbReference>
<dbReference type="InterPro" id="IPR007820">
    <property type="entry name" value="AbrB_fam"/>
</dbReference>
<dbReference type="PIRSF" id="PIRSF038991">
    <property type="entry name" value="Protein_AbrB"/>
    <property type="match status" value="1"/>
</dbReference>
<evidence type="ECO:0000256" key="1">
    <source>
        <dbReference type="SAM" id="Phobius"/>
    </source>
</evidence>
<organism evidence="2 3">
    <name type="scientific">Brevibacillus aydinogluensis</name>
    <dbReference type="NCBI Taxonomy" id="927786"/>
    <lineage>
        <taxon>Bacteria</taxon>
        <taxon>Bacillati</taxon>
        <taxon>Bacillota</taxon>
        <taxon>Bacilli</taxon>
        <taxon>Bacillales</taxon>
        <taxon>Paenibacillaceae</taxon>
        <taxon>Brevibacillus</taxon>
    </lineage>
</organism>
<name>A0AA48RI99_9BACL</name>
<keyword evidence="1" id="KW-1133">Transmembrane helix</keyword>
<accession>A0AA48RI99</accession>
<feature type="transmembrane region" description="Helical" evidence="1">
    <location>
        <begin position="234"/>
        <end position="255"/>
    </location>
</feature>
<sequence>MIALRPVLTILIAAAGGAVFTLLRLPLPWLLGPLAATVVSVMLGCDRLWLPSWFRRIGLVIVGVALGMRITRDIWGTMADHIGMMLAATLVTILFGLMQAWAIHKLYQVDAITSIFSNIPGGLSEMSTIGREQGGNLQIISLFHSIRIVTVVFLTPFVVMTLSHKANLLPVQPASQTVGWMQAAVFLAAGALGAVAAARLKFPAPYFLGPLLTASLVSFALSVTGGTAGAGTPALSGLVVKGAQLLIGAGIGIEFRREEIRTYRRLLVPSLAASLLLTTLTFALAFLLSYATSIDLLTGMLATAAGGAAEMSLTALAIGADPLLVTAFQLFRVLFIVTVFSFSIRWFLKRRGLCETANRQAR</sequence>
<keyword evidence="3" id="KW-1185">Reference proteome</keyword>
<gene>
    <name evidence="2" type="primary">abrB</name>
    <name evidence="2" type="ORF">BSPP4475_14675</name>
</gene>
<feature type="transmembrane region" description="Helical" evidence="1">
    <location>
        <begin position="207"/>
        <end position="228"/>
    </location>
</feature>
<dbReference type="PANTHER" id="PTHR38457">
    <property type="entry name" value="REGULATOR ABRB-RELATED"/>
    <property type="match status" value="1"/>
</dbReference>
<keyword evidence="1" id="KW-0472">Membrane</keyword>
<evidence type="ECO:0000313" key="3">
    <source>
        <dbReference type="Proteomes" id="UP001189619"/>
    </source>
</evidence>
<dbReference type="GO" id="GO:0016020">
    <property type="term" value="C:membrane"/>
    <property type="evidence" value="ECO:0007669"/>
    <property type="project" value="InterPro"/>
</dbReference>
<feature type="transmembrane region" description="Helical" evidence="1">
    <location>
        <begin position="179"/>
        <end position="200"/>
    </location>
</feature>
<dbReference type="NCBIfam" id="TIGR03082">
    <property type="entry name" value="Gneg_AbrB_dup"/>
    <property type="match status" value="2"/>
</dbReference>
<dbReference type="InterPro" id="IPR017516">
    <property type="entry name" value="AbrB_dup"/>
</dbReference>
<dbReference type="KEGG" id="bayd:BSPP4475_14675"/>
<dbReference type="AlphaFoldDB" id="A0AA48RI99"/>